<protein>
    <submittedName>
        <fullName evidence="2">Class I SAM-dependent methyltransferase</fullName>
    </submittedName>
</protein>
<dbReference type="Pfam" id="PF08241">
    <property type="entry name" value="Methyltransf_11"/>
    <property type="match status" value="1"/>
</dbReference>
<dbReference type="GO" id="GO:0008757">
    <property type="term" value="F:S-adenosylmethionine-dependent methyltransferase activity"/>
    <property type="evidence" value="ECO:0007669"/>
    <property type="project" value="InterPro"/>
</dbReference>
<organism evidence="2 3">
    <name type="scientific">Aequorivita vitellina</name>
    <dbReference type="NCBI Taxonomy" id="2874475"/>
    <lineage>
        <taxon>Bacteria</taxon>
        <taxon>Pseudomonadati</taxon>
        <taxon>Bacteroidota</taxon>
        <taxon>Flavobacteriia</taxon>
        <taxon>Flavobacteriales</taxon>
        <taxon>Flavobacteriaceae</taxon>
        <taxon>Aequorivita</taxon>
    </lineage>
</organism>
<keyword evidence="2" id="KW-0489">Methyltransferase</keyword>
<dbReference type="InterPro" id="IPR013216">
    <property type="entry name" value="Methyltransf_11"/>
</dbReference>
<keyword evidence="3" id="KW-1185">Reference proteome</keyword>
<dbReference type="RefSeq" id="WP_237603660.1">
    <property type="nucleotide sequence ID" value="NZ_JAIRBA010000027.1"/>
</dbReference>
<evidence type="ECO:0000313" key="3">
    <source>
        <dbReference type="Proteomes" id="UP001139461"/>
    </source>
</evidence>
<reference evidence="2" key="1">
    <citation type="submission" date="2021-09" db="EMBL/GenBank/DDBJ databases">
        <title>Genome of Aequorivita sp. strain F47161.</title>
        <authorList>
            <person name="Wang Y."/>
        </authorList>
    </citation>
    <scope>NUCLEOTIDE SEQUENCE</scope>
    <source>
        <strain evidence="2">F47161</strain>
    </source>
</reference>
<gene>
    <name evidence="2" type="ORF">K8089_12665</name>
</gene>
<dbReference type="AlphaFoldDB" id="A0A9X1QW81"/>
<feature type="domain" description="Methyltransferase type 11" evidence="1">
    <location>
        <begin position="29"/>
        <end position="118"/>
    </location>
</feature>
<evidence type="ECO:0000259" key="1">
    <source>
        <dbReference type="Pfam" id="PF08241"/>
    </source>
</evidence>
<comment type="caution">
    <text evidence="2">The sequence shown here is derived from an EMBL/GenBank/DDBJ whole genome shotgun (WGS) entry which is preliminary data.</text>
</comment>
<dbReference type="InterPro" id="IPR029063">
    <property type="entry name" value="SAM-dependent_MTases_sf"/>
</dbReference>
<dbReference type="CDD" id="cd02440">
    <property type="entry name" value="AdoMet_MTases"/>
    <property type="match status" value="1"/>
</dbReference>
<dbReference type="GO" id="GO:0032259">
    <property type="term" value="P:methylation"/>
    <property type="evidence" value="ECO:0007669"/>
    <property type="project" value="UniProtKB-KW"/>
</dbReference>
<dbReference type="EMBL" id="JAIRBA010000027">
    <property type="protein sequence ID" value="MCG2419875.1"/>
    <property type="molecule type" value="Genomic_DNA"/>
</dbReference>
<evidence type="ECO:0000313" key="2">
    <source>
        <dbReference type="EMBL" id="MCG2419875.1"/>
    </source>
</evidence>
<dbReference type="SUPFAM" id="SSF53335">
    <property type="entry name" value="S-adenosyl-L-methionine-dependent methyltransferases"/>
    <property type="match status" value="1"/>
</dbReference>
<sequence length="220" mass="25626">MIDKKYVTHQREPFFEIVNKLITLNSVVLDVGPGDGSFAKYCKRDDFFLYEGNPESAENLKYNYPNTFQGQLPKLPFKDAMFDVIHMSHVIEHLQPQEVYDTLKEFDRCCKPGGAIVISAPLLWSGFYDDLSHIRPYPPASYVKYLSNLGSNPTRTQISNIYTVEHMQYRYQLVDNKFRLRKKTGLIHKVFYKLGTFIRLSESIFTETGYTLVLRKSQNK</sequence>
<dbReference type="Proteomes" id="UP001139461">
    <property type="component" value="Unassembled WGS sequence"/>
</dbReference>
<name>A0A9X1QW81_9FLAO</name>
<dbReference type="Gene3D" id="3.40.50.150">
    <property type="entry name" value="Vaccinia Virus protein VP39"/>
    <property type="match status" value="1"/>
</dbReference>
<keyword evidence="2" id="KW-0808">Transferase</keyword>
<proteinExistence type="predicted"/>
<accession>A0A9X1QW81</accession>